<dbReference type="Pfam" id="PF00648">
    <property type="entry name" value="Peptidase_C2"/>
    <property type="match status" value="1"/>
</dbReference>
<dbReference type="InterPro" id="IPR001300">
    <property type="entry name" value="Peptidase_C2_calpain_cat"/>
</dbReference>
<feature type="active site" evidence="5">
    <location>
        <position position="353"/>
    </location>
</feature>
<evidence type="ECO:0000256" key="3">
    <source>
        <dbReference type="ARBA" id="ARBA00022801"/>
    </source>
</evidence>
<comment type="similarity">
    <text evidence="1">Belongs to the peptidase C2 family.</text>
</comment>
<dbReference type="EMBL" id="FNTH01000001">
    <property type="protein sequence ID" value="SEC72595.1"/>
    <property type="molecule type" value="Genomic_DNA"/>
</dbReference>
<keyword evidence="3 5" id="KW-0378">Hydrolase</keyword>
<evidence type="ECO:0000259" key="6">
    <source>
        <dbReference type="PROSITE" id="PS50203"/>
    </source>
</evidence>
<keyword evidence="4 5" id="KW-0788">Thiol protease</keyword>
<feature type="domain" description="Calpain catalytic" evidence="6">
    <location>
        <begin position="153"/>
        <end position="385"/>
    </location>
</feature>
<dbReference type="SUPFAM" id="SSF54001">
    <property type="entry name" value="Cysteine proteinases"/>
    <property type="match status" value="1"/>
</dbReference>
<dbReference type="PANTHER" id="PTHR10183">
    <property type="entry name" value="CALPAIN"/>
    <property type="match status" value="1"/>
</dbReference>
<sequence>MTASWVNSLVDGGIKSDMLNFAADGVFTDAEAIQLLADVANRGSVTANELNSLQLIAANLNSGLYTSDYVAHLFVQLVDGNPANATWTGGGTAHITLGNLQVGTTSTQMAELIGKWFQGTDLPDPTLPPDAGGSGWTLQGYSAVVGPLYSSAGAATVNDICQGADGDCELMSGLIDVVVFHPQVMSSMIVDNGNGTYGVRFYVNGQETWVTVNDEFPVVRGTELDYGHNYNEQPTAMWVALVEKAYAQLSATGQIGHPAVNSYNNISADPPTNVFENLTDATSVNYYLSSASNWYSNKSVYIAALSSHDDVILEIPSTSPYTYDSAGNIQLVPDHAFGVVGYDSATGNFIVRNPWGNSYPGQNWDVQFEVSLTQIASEGGDFVIDNSGAVDVAPTVVASNITGRVQTSIAASSMFYTTGGTLPIIEYALWDSTGNGHFTVGGVAQANGVEIDVAASQWSSIAYQFGPASDQLWVEAFNGVFWSAWTEFTATPEGPVVTAANATATHGQSFAVSSLFTYYDPFGLAATEYDVWDSGTGGGHFVLNGVALAANQDNYITAAQLSSLTYQSGSGADTLWIRANDSTVWGQWSTAFTVTAPVDSGPVEAVSNIVAAHGQSYAASSLFTYSDPFNSPATLYDVWDKGTGGGHFVLNGVALAANQDNYITPAQLASLSYQSGSGIDTLWIRANDGTVWGAWSSPFTVNAPIDTGPVETVSNIVAPHGQSYAASSLFTYSDPFNSAATVYDVWDSGTVGGHFLLNGVALPANQDNYITAAQLASLTYQSGSGIDTLWIRANDGTVWGVWSNAFTVTAPVDSGPVETVSNIVATHGQSYAVSSLFTYSDPFNSAATQYDVWDTGTGGGHFLLNGSVLSANQHNYVTAAQLSSLTYQSGSGTDTLWIRSNDGTLWGAWSSAFTVNAPLDSGPVEAVSSIVAAHGQSYAASSLFTYSDPFNSAATQYDVWDTGTGGGHFALSGVALAPNQDNYVTAAQLASLSYQSGSGADTLWVRANDGTVWGSWSSAFTVTAPVDTGPVVTPTNSSTLSVQGQTFSVSSLFTYSDPFGSSATSYDVWDSGGGNGYFTLNGVALGANHDNVVAASQLSQLAYHVGSDTDTLWIKANDGTVWGAWSSAFTISDPSIIPAGQALELASASAAQISFASGSGTLKLDDPTDFSGTVAGMTGADAIDFANISFAAGQTVGFAGNTAGGSLSVSDGVHAASIALLGNYMASTFVAASDGHGGTAITVHPDQVATLAPPQHA</sequence>
<accession>A0A1H4UV56</accession>
<proteinExistence type="inferred from homology"/>
<dbReference type="PROSITE" id="PS50203">
    <property type="entry name" value="CALPAIN_CAT"/>
    <property type="match status" value="1"/>
</dbReference>
<feature type="active site" evidence="5">
    <location>
        <position position="335"/>
    </location>
</feature>
<keyword evidence="2 5" id="KW-0645">Protease</keyword>
<dbReference type="PANTHER" id="PTHR10183:SF379">
    <property type="entry name" value="CALPAIN-5"/>
    <property type="match status" value="1"/>
</dbReference>
<dbReference type="GO" id="GO:0006508">
    <property type="term" value="P:proteolysis"/>
    <property type="evidence" value="ECO:0007669"/>
    <property type="project" value="UniProtKB-KW"/>
</dbReference>
<dbReference type="RefSeq" id="WP_092115827.1">
    <property type="nucleotide sequence ID" value="NZ_FNTH01000001.1"/>
</dbReference>
<dbReference type="GO" id="GO:0004198">
    <property type="term" value="F:calcium-dependent cysteine-type endopeptidase activity"/>
    <property type="evidence" value="ECO:0007669"/>
    <property type="project" value="InterPro"/>
</dbReference>
<evidence type="ECO:0000256" key="4">
    <source>
        <dbReference type="ARBA" id="ARBA00022807"/>
    </source>
</evidence>
<reference evidence="7 8" key="1">
    <citation type="submission" date="2016-10" db="EMBL/GenBank/DDBJ databases">
        <authorList>
            <person name="de Groot N.N."/>
        </authorList>
    </citation>
    <scope>NUCLEOTIDE SEQUENCE [LARGE SCALE GENOMIC DNA]</scope>
    <source>
        <strain evidence="7 8">MT12</strain>
    </source>
</reference>
<dbReference type="SMART" id="SM00230">
    <property type="entry name" value="CysPc"/>
    <property type="match status" value="1"/>
</dbReference>
<dbReference type="InterPro" id="IPR038765">
    <property type="entry name" value="Papain-like_cys_pep_sf"/>
</dbReference>
<evidence type="ECO:0000256" key="5">
    <source>
        <dbReference type="PROSITE-ProRule" id="PRU00239"/>
    </source>
</evidence>
<evidence type="ECO:0000256" key="1">
    <source>
        <dbReference type="ARBA" id="ARBA00007623"/>
    </source>
</evidence>
<dbReference type="OrthoDB" id="7325981at2"/>
<feature type="active site" evidence="5">
    <location>
        <position position="168"/>
    </location>
</feature>
<evidence type="ECO:0000313" key="7">
    <source>
        <dbReference type="EMBL" id="SEC72595.1"/>
    </source>
</evidence>
<gene>
    <name evidence="7" type="ORF">SAMN05444164_2586</name>
</gene>
<organism evidence="7 8">
    <name type="scientific">Bradyrhizobium erythrophlei</name>
    <dbReference type="NCBI Taxonomy" id="1437360"/>
    <lineage>
        <taxon>Bacteria</taxon>
        <taxon>Pseudomonadati</taxon>
        <taxon>Pseudomonadota</taxon>
        <taxon>Alphaproteobacteria</taxon>
        <taxon>Hyphomicrobiales</taxon>
        <taxon>Nitrobacteraceae</taxon>
        <taxon>Bradyrhizobium</taxon>
    </lineage>
</organism>
<name>A0A1H4UV56_9BRAD</name>
<dbReference type="InterPro" id="IPR022684">
    <property type="entry name" value="Calpain_cysteine_protease"/>
</dbReference>
<evidence type="ECO:0000256" key="2">
    <source>
        <dbReference type="ARBA" id="ARBA00022670"/>
    </source>
</evidence>
<evidence type="ECO:0000313" key="8">
    <source>
        <dbReference type="Proteomes" id="UP000198992"/>
    </source>
</evidence>
<dbReference type="Proteomes" id="UP000198992">
    <property type="component" value="Unassembled WGS sequence"/>
</dbReference>
<dbReference type="AlphaFoldDB" id="A0A1H4UV56"/>
<protein>
    <submittedName>
        <fullName evidence="7">Calpain family cysteine protease</fullName>
    </submittedName>
</protein>